<dbReference type="Gene3D" id="3.30.70.270">
    <property type="match status" value="1"/>
</dbReference>
<dbReference type="InterPro" id="IPR000160">
    <property type="entry name" value="GGDEF_dom"/>
</dbReference>
<accession>A0A502EJ96</accession>
<keyword evidence="1" id="KW-1133">Transmembrane helix</keyword>
<reference evidence="3 4" key="1">
    <citation type="journal article" date="2019" name="Environ. Microbiol.">
        <title>Species interactions and distinct microbial communities in high Arctic permafrost affected cryosols are associated with the CH4 and CO2 gas fluxes.</title>
        <authorList>
            <person name="Altshuler I."/>
            <person name="Hamel J."/>
            <person name="Turney S."/>
            <person name="Magnuson E."/>
            <person name="Levesque R."/>
            <person name="Greer C."/>
            <person name="Whyte L.G."/>
        </authorList>
    </citation>
    <scope>NUCLEOTIDE SEQUENCE [LARGE SCALE GENOMIC DNA]</scope>
    <source>
        <strain evidence="3 4">S9.3B</strain>
    </source>
</reference>
<protein>
    <submittedName>
        <fullName evidence="3">GGDEF domain-containing protein</fullName>
    </submittedName>
</protein>
<gene>
    <name evidence="3" type="ORF">EAH89_30160</name>
</gene>
<dbReference type="AlphaFoldDB" id="A0A502EJ96"/>
<feature type="non-terminal residue" evidence="3">
    <location>
        <position position="294"/>
    </location>
</feature>
<evidence type="ECO:0000256" key="1">
    <source>
        <dbReference type="SAM" id="Phobius"/>
    </source>
</evidence>
<dbReference type="SUPFAM" id="SSF55073">
    <property type="entry name" value="Nucleotide cyclase"/>
    <property type="match status" value="1"/>
</dbReference>
<dbReference type="InterPro" id="IPR052163">
    <property type="entry name" value="DGC-Regulatory_Protein"/>
</dbReference>
<dbReference type="CDD" id="cd01949">
    <property type="entry name" value="GGDEF"/>
    <property type="match status" value="1"/>
</dbReference>
<dbReference type="PANTHER" id="PTHR46663">
    <property type="entry name" value="DIGUANYLATE CYCLASE DGCT-RELATED"/>
    <property type="match status" value="1"/>
</dbReference>
<proteinExistence type="predicted"/>
<evidence type="ECO:0000259" key="2">
    <source>
        <dbReference type="PROSITE" id="PS50887"/>
    </source>
</evidence>
<keyword evidence="1" id="KW-0812">Transmembrane</keyword>
<dbReference type="InterPro" id="IPR029787">
    <property type="entry name" value="Nucleotide_cyclase"/>
</dbReference>
<dbReference type="InterPro" id="IPR043128">
    <property type="entry name" value="Rev_trsase/Diguanyl_cyclase"/>
</dbReference>
<organism evidence="3 4">
    <name type="scientific">Muricoccus nepalensis</name>
    <dbReference type="NCBI Taxonomy" id="1854500"/>
    <lineage>
        <taxon>Bacteria</taxon>
        <taxon>Pseudomonadati</taxon>
        <taxon>Pseudomonadota</taxon>
        <taxon>Alphaproteobacteria</taxon>
        <taxon>Acetobacterales</taxon>
        <taxon>Roseomonadaceae</taxon>
        <taxon>Muricoccus</taxon>
    </lineage>
</organism>
<keyword evidence="4" id="KW-1185">Reference proteome</keyword>
<evidence type="ECO:0000313" key="3">
    <source>
        <dbReference type="EMBL" id="TPG36401.1"/>
    </source>
</evidence>
<dbReference type="Proteomes" id="UP000317078">
    <property type="component" value="Unassembled WGS sequence"/>
</dbReference>
<evidence type="ECO:0000313" key="4">
    <source>
        <dbReference type="Proteomes" id="UP000317078"/>
    </source>
</evidence>
<dbReference type="NCBIfam" id="TIGR00254">
    <property type="entry name" value="GGDEF"/>
    <property type="match status" value="1"/>
</dbReference>
<dbReference type="PANTHER" id="PTHR46663:SF2">
    <property type="entry name" value="GGDEF DOMAIN-CONTAINING PROTEIN"/>
    <property type="match status" value="1"/>
</dbReference>
<feature type="domain" description="GGDEF" evidence="2">
    <location>
        <begin position="263"/>
        <end position="294"/>
    </location>
</feature>
<dbReference type="EMBL" id="RCZP01000095">
    <property type="protein sequence ID" value="TPG36401.1"/>
    <property type="molecule type" value="Genomic_DNA"/>
</dbReference>
<comment type="caution">
    <text evidence="3">The sequence shown here is derived from an EMBL/GenBank/DDBJ whole genome shotgun (WGS) entry which is preliminary data.</text>
</comment>
<sequence>MSSLRLTKLALLGMVLLLVGAAAYTSFLILRRQQALSEVSRYNITWSVSQAALEVSRLQGMTAAALMPDGGVGEEDVQLWLDIVTNRARLFEGGDVADFVATSPELGAIVARFREVAHAGQAIMEGSDAPDRLRRLLVLVASLNAPMARLAGAANTQGGTLVAQDQEQLSSLHWLFAAILGTLALSAFGLIGALTRHNRLLAQAWDRVEQQNQVLERRDRELLSQNARISFMAHHDALTSLPNRVLFQERLEQALEVRQRGLGDLVLLCIDLDDFKQVNDTLGHPAGDALLRAV</sequence>
<feature type="transmembrane region" description="Helical" evidence="1">
    <location>
        <begin position="174"/>
        <end position="194"/>
    </location>
</feature>
<name>A0A502EJ96_9PROT</name>
<dbReference type="Pfam" id="PF00990">
    <property type="entry name" value="GGDEF"/>
    <property type="match status" value="1"/>
</dbReference>
<dbReference type="PROSITE" id="PS50887">
    <property type="entry name" value="GGDEF"/>
    <property type="match status" value="1"/>
</dbReference>
<keyword evidence="1" id="KW-0472">Membrane</keyword>